<evidence type="ECO:0000313" key="3">
    <source>
        <dbReference type="Proteomes" id="UP000757435"/>
    </source>
</evidence>
<reference evidence="2" key="1">
    <citation type="submission" date="2021-05" db="EMBL/GenBank/DDBJ databases">
        <authorList>
            <person name="Pietrasiak N."/>
            <person name="Ward R."/>
            <person name="Stajich J.E."/>
            <person name="Kurbessoian T."/>
        </authorList>
    </citation>
    <scope>NUCLEOTIDE SEQUENCE</scope>
    <source>
        <strain evidence="2">UHER 2000/2452</strain>
    </source>
</reference>
<feature type="compositionally biased region" description="Polar residues" evidence="1">
    <location>
        <begin position="85"/>
        <end position="98"/>
    </location>
</feature>
<dbReference type="AlphaFoldDB" id="A0A951URP1"/>
<organism evidence="2 3">
    <name type="scientific">Drouetiella hepatica Uher 2000/2452</name>
    <dbReference type="NCBI Taxonomy" id="904376"/>
    <lineage>
        <taxon>Bacteria</taxon>
        <taxon>Bacillati</taxon>
        <taxon>Cyanobacteriota</taxon>
        <taxon>Cyanophyceae</taxon>
        <taxon>Oculatellales</taxon>
        <taxon>Oculatellaceae</taxon>
        <taxon>Drouetiella</taxon>
    </lineage>
</organism>
<reference evidence="2" key="2">
    <citation type="journal article" date="2022" name="Microbiol. Resour. Announc.">
        <title>Metagenome Sequencing to Explore Phylogenomics of Terrestrial Cyanobacteria.</title>
        <authorList>
            <person name="Ward R.D."/>
            <person name="Stajich J.E."/>
            <person name="Johansen J.R."/>
            <person name="Huntemann M."/>
            <person name="Clum A."/>
            <person name="Foster B."/>
            <person name="Foster B."/>
            <person name="Roux S."/>
            <person name="Palaniappan K."/>
            <person name="Varghese N."/>
            <person name="Mukherjee S."/>
            <person name="Reddy T.B.K."/>
            <person name="Daum C."/>
            <person name="Copeland A."/>
            <person name="Chen I.A."/>
            <person name="Ivanova N.N."/>
            <person name="Kyrpides N.C."/>
            <person name="Shapiro N."/>
            <person name="Eloe-Fadrosh E.A."/>
            <person name="Pietrasiak N."/>
        </authorList>
    </citation>
    <scope>NUCLEOTIDE SEQUENCE</scope>
    <source>
        <strain evidence="2">UHER 2000/2452</strain>
    </source>
</reference>
<dbReference type="EMBL" id="JAHHHD010000046">
    <property type="protein sequence ID" value="MBW4661823.1"/>
    <property type="molecule type" value="Genomic_DNA"/>
</dbReference>
<evidence type="ECO:0000256" key="1">
    <source>
        <dbReference type="SAM" id="MobiDB-lite"/>
    </source>
</evidence>
<dbReference type="Proteomes" id="UP000757435">
    <property type="component" value="Unassembled WGS sequence"/>
</dbReference>
<evidence type="ECO:0008006" key="4">
    <source>
        <dbReference type="Google" id="ProtNLM"/>
    </source>
</evidence>
<protein>
    <recommendedName>
        <fullName evidence="4">Mobilization protein MobC</fullName>
    </recommendedName>
</protein>
<comment type="caution">
    <text evidence="2">The sequence shown here is derived from an EMBL/GenBank/DDBJ whole genome shotgun (WGS) entry which is preliminary data.</text>
</comment>
<proteinExistence type="predicted"/>
<feature type="region of interest" description="Disordered" evidence="1">
    <location>
        <begin position="85"/>
        <end position="194"/>
    </location>
</feature>
<sequence length="194" mass="20415">MATATLKRARAGNVSKTALDQVGSLLQDLPEKSQDQISLRDAVAQLQGVIKDTLAKGYSYEDVAALLAQQEIAISPSTLRNYVLTNGSRTTQKQASTKTRAKRGAKVPSTEPIAAVIEPELETEQPEAIGSTKASAEAQSAKGQRQSSPATAQPETETEKKPRRGRASKAASTQPTAGSSQRSSAARGRKAAKA</sequence>
<feature type="compositionally biased region" description="Polar residues" evidence="1">
    <location>
        <begin position="132"/>
        <end position="155"/>
    </location>
</feature>
<evidence type="ECO:0000313" key="2">
    <source>
        <dbReference type="EMBL" id="MBW4661823.1"/>
    </source>
</evidence>
<gene>
    <name evidence="2" type="ORF">KME15_24410</name>
</gene>
<name>A0A951URP1_9CYAN</name>
<accession>A0A951URP1</accession>
<feature type="compositionally biased region" description="Low complexity" evidence="1">
    <location>
        <begin position="177"/>
        <end position="186"/>
    </location>
</feature>